<accession>A0A1I6GCV8</accession>
<evidence type="ECO:0000259" key="1">
    <source>
        <dbReference type="Pfam" id="PF24035"/>
    </source>
</evidence>
<protein>
    <recommendedName>
        <fullName evidence="1">DUF7344 domain-containing protein</fullName>
    </recommendedName>
</protein>
<evidence type="ECO:0000313" key="2">
    <source>
        <dbReference type="EMBL" id="SFR40025.1"/>
    </source>
</evidence>
<feature type="domain" description="DUF7344" evidence="1">
    <location>
        <begin position="14"/>
        <end position="83"/>
    </location>
</feature>
<dbReference type="InterPro" id="IPR036388">
    <property type="entry name" value="WH-like_DNA-bd_sf"/>
</dbReference>
<dbReference type="AlphaFoldDB" id="A0A1I6GCV8"/>
<keyword evidence="3" id="KW-1185">Reference proteome</keyword>
<dbReference type="Gene3D" id="1.10.10.10">
    <property type="entry name" value="Winged helix-like DNA-binding domain superfamily/Winged helix DNA-binding domain"/>
    <property type="match status" value="1"/>
</dbReference>
<dbReference type="EMBL" id="FOYT01000001">
    <property type="protein sequence ID" value="SFR40025.1"/>
    <property type="molecule type" value="Genomic_DNA"/>
</dbReference>
<gene>
    <name evidence="2" type="ORF">SAMN04487947_0936</name>
</gene>
<dbReference type="Proteomes" id="UP000198531">
    <property type="component" value="Unassembled WGS sequence"/>
</dbReference>
<sequence>MTRDAIVNERFVAFADAVRRRILTYLSPASNGPDEIDFDALVSRLVADDESGLNSPSVARLNLVHVHLPKLEQADLVERDGDTIRLTVAPDVVADGLDLANRFETA</sequence>
<dbReference type="Pfam" id="PF24035">
    <property type="entry name" value="DUF7344"/>
    <property type="match status" value="1"/>
</dbReference>
<evidence type="ECO:0000313" key="3">
    <source>
        <dbReference type="Proteomes" id="UP000198531"/>
    </source>
</evidence>
<dbReference type="RefSeq" id="WP_089805031.1">
    <property type="nucleotide sequence ID" value="NZ_FOYT01000001.1"/>
</dbReference>
<organism evidence="2 3">
    <name type="scientific">Halogeometricum rufum</name>
    <dbReference type="NCBI Taxonomy" id="553469"/>
    <lineage>
        <taxon>Archaea</taxon>
        <taxon>Methanobacteriati</taxon>
        <taxon>Methanobacteriota</taxon>
        <taxon>Stenosarchaea group</taxon>
        <taxon>Halobacteria</taxon>
        <taxon>Halobacteriales</taxon>
        <taxon>Haloferacaceae</taxon>
        <taxon>Halogeometricum</taxon>
    </lineage>
</organism>
<proteinExistence type="predicted"/>
<dbReference type="InterPro" id="IPR055768">
    <property type="entry name" value="DUF7344"/>
</dbReference>
<reference evidence="3" key="1">
    <citation type="submission" date="2016-10" db="EMBL/GenBank/DDBJ databases">
        <authorList>
            <person name="Varghese N."/>
            <person name="Submissions S."/>
        </authorList>
    </citation>
    <scope>NUCLEOTIDE SEQUENCE [LARGE SCALE GENOMIC DNA]</scope>
    <source>
        <strain evidence="3">CGMCC 1.7736</strain>
    </source>
</reference>
<dbReference type="OrthoDB" id="247722at2157"/>
<name>A0A1I6GCV8_9EURY</name>